<sequence>MKILALAGCIAAVLFGTSALAAPAIVVTARSGDPGAPERLADGVADRGRHTLAVDAAGNTYVVGSRWNGTDWRYRTTKYAPDGSVAWNAMQPPETENPGQFPYGVGVDAAGNVYVTGTNYVQFVTIKYDSAGTQQWLRRYSFPGGVYQQPRAMAVDAAGNVYVTGRSQAGGAGIDQFDYGTVKYDTDGNELWTARYNGPDGLQDEVLALALDPDGNVYVTGGSKGAGGRNDYATVKYDASGVQQWASRYGNGRHGDQANAVVVNGDSVVVTGISNTGDHYDAITVGYDRATGVQQWTATVTGPHNNYGSALVRDGQGNVYLAGAAWNPGNGLTTAKFDAAGTQQWLRNYLPYSGITGSNIAYAVALDPTGGVVSAGRATGFDGFDYGVVKYDDAGTQLWTQLFNGPPGTLTDEAGAVAVRNDGVVVVAGTEGYSQGSTGNDRRTTLFIVDGVQATSPRIGIAPSVTGEPYAVNVSVRGKVGFPAGSVLVSDGDGHSCGIALANGDGACTLANATAGGKTVTATFSSDAPALFASSANATTHVVNKATTRLTVATPGLSRPGEAFDASVDFGIVAPGAGTTTGDITVGDGVDSCTIAPPATHCALTLTTAGARTIAASYAGDANFLAVGASVAHRVNRVATTTADSYSLAEDGSLTVASAAGVLANDDDADGDTLAVVPGTFAAGGIGGTVVLHADGSFDYTPPADANGTATFAYTAGDGAESATGSVEIQVRPVNDPPSFTLGANLTHAAATSGAQSVAGFAGGVSTGPADEAGQSIDAFATTVDSDPNDIVSTVGIDASGNLSYTLTGRGGTATIGVRARDNGGTGDGGNDTSAARTFTITVASGVDLAIGVSNGRSFIVGGSETTYAVDVRNLGPDTANQARVSVAQPGNVIAFVWTCSRSDATPCAVAAGTGAMEQFVNVPVGVTVTFAFTMTVLSQPESPVTLQAFVAPAASQTEVQPANNSASDTDPVGIFASGFEG</sequence>
<dbReference type="InterPro" id="IPR011043">
    <property type="entry name" value="Gal_Oxase/kelch_b-propeller"/>
</dbReference>
<keyword evidence="5" id="KW-1185">Reference proteome</keyword>
<name>A0A9X3YS37_9GAMM</name>
<dbReference type="SUPFAM" id="SSF101898">
    <property type="entry name" value="NHL repeat"/>
    <property type="match status" value="1"/>
</dbReference>
<evidence type="ECO:0000259" key="2">
    <source>
        <dbReference type="Pfam" id="PF01345"/>
    </source>
</evidence>
<evidence type="ECO:0000313" key="5">
    <source>
        <dbReference type="Proteomes" id="UP001139971"/>
    </source>
</evidence>
<dbReference type="Proteomes" id="UP001139971">
    <property type="component" value="Unassembled WGS sequence"/>
</dbReference>
<feature type="domain" description="DUF11" evidence="2">
    <location>
        <begin position="848"/>
        <end position="969"/>
    </location>
</feature>
<dbReference type="Pfam" id="PF06739">
    <property type="entry name" value="SBBP"/>
    <property type="match status" value="1"/>
</dbReference>
<protein>
    <submittedName>
        <fullName evidence="4">Ig-like domain-containing protein</fullName>
    </submittedName>
</protein>
<evidence type="ECO:0000313" key="4">
    <source>
        <dbReference type="EMBL" id="MDC8016113.1"/>
    </source>
</evidence>
<dbReference type="RefSeq" id="WP_263542600.1">
    <property type="nucleotide sequence ID" value="NZ_JAOVZO020000023.1"/>
</dbReference>
<dbReference type="Gene3D" id="2.60.40.10">
    <property type="entry name" value="Immunoglobulins"/>
    <property type="match status" value="1"/>
</dbReference>
<proteinExistence type="predicted"/>
<organism evidence="4 5">
    <name type="scientific">Tahibacter soli</name>
    <dbReference type="NCBI Taxonomy" id="2983605"/>
    <lineage>
        <taxon>Bacteria</taxon>
        <taxon>Pseudomonadati</taxon>
        <taxon>Pseudomonadota</taxon>
        <taxon>Gammaproteobacteria</taxon>
        <taxon>Lysobacterales</taxon>
        <taxon>Rhodanobacteraceae</taxon>
        <taxon>Tahibacter</taxon>
    </lineage>
</organism>
<dbReference type="Pfam" id="PF17892">
    <property type="entry name" value="Cadherin_5"/>
    <property type="match status" value="1"/>
</dbReference>
<accession>A0A9X3YS37</accession>
<dbReference type="InterPro" id="IPR001434">
    <property type="entry name" value="OmcB-like_DUF11"/>
</dbReference>
<dbReference type="PANTHER" id="PTHR35580">
    <property type="entry name" value="CELL SURFACE GLYCOPROTEIN (S-LAYER PROTEIN)-LIKE PROTEIN"/>
    <property type="match status" value="1"/>
</dbReference>
<evidence type="ECO:0000259" key="3">
    <source>
        <dbReference type="Pfam" id="PF17892"/>
    </source>
</evidence>
<dbReference type="PANTHER" id="PTHR35580:SF1">
    <property type="entry name" value="PHYTASE-LIKE DOMAIN-CONTAINING PROTEIN"/>
    <property type="match status" value="1"/>
</dbReference>
<dbReference type="SUPFAM" id="SSF50965">
    <property type="entry name" value="Galactose oxidase, central domain"/>
    <property type="match status" value="1"/>
</dbReference>
<feature type="chain" id="PRO_5040776120" evidence="1">
    <location>
        <begin position="22"/>
        <end position="982"/>
    </location>
</feature>
<dbReference type="InterPro" id="IPR010620">
    <property type="entry name" value="SBBP_repeat"/>
</dbReference>
<comment type="caution">
    <text evidence="4">The sequence shown here is derived from an EMBL/GenBank/DDBJ whole genome shotgun (WGS) entry which is preliminary data.</text>
</comment>
<dbReference type="InterPro" id="IPR052918">
    <property type="entry name" value="Motility_Chemotaxis_Reg"/>
</dbReference>
<evidence type="ECO:0000256" key="1">
    <source>
        <dbReference type="SAM" id="SignalP"/>
    </source>
</evidence>
<dbReference type="InterPro" id="IPR041690">
    <property type="entry name" value="Cadherin_5"/>
</dbReference>
<keyword evidence="1" id="KW-0732">Signal</keyword>
<dbReference type="EMBL" id="JAOVZO020000023">
    <property type="protein sequence ID" value="MDC8016113.1"/>
    <property type="molecule type" value="Genomic_DNA"/>
</dbReference>
<dbReference type="Gene3D" id="2.60.40.2810">
    <property type="match status" value="1"/>
</dbReference>
<feature type="signal peptide" evidence="1">
    <location>
        <begin position="1"/>
        <end position="21"/>
    </location>
</feature>
<gene>
    <name evidence="4" type="ORF">OD750_026605</name>
</gene>
<feature type="domain" description="Cadherin-like" evidence="3">
    <location>
        <begin position="638"/>
        <end position="731"/>
    </location>
</feature>
<dbReference type="AlphaFoldDB" id="A0A9X3YS37"/>
<dbReference type="Pfam" id="PF01345">
    <property type="entry name" value="DUF11"/>
    <property type="match status" value="1"/>
</dbReference>
<dbReference type="InterPro" id="IPR013783">
    <property type="entry name" value="Ig-like_fold"/>
</dbReference>
<dbReference type="Gene3D" id="2.40.10.500">
    <property type="match status" value="2"/>
</dbReference>
<reference evidence="4" key="1">
    <citation type="submission" date="2023-02" db="EMBL/GenBank/DDBJ databases">
        <title>Tahibacter soli sp. nov. isolated from soil.</title>
        <authorList>
            <person name="Baek J.H."/>
            <person name="Lee J.K."/>
            <person name="Choi D.G."/>
            <person name="Jeon C.O."/>
        </authorList>
    </citation>
    <scope>NUCLEOTIDE SEQUENCE</scope>
    <source>
        <strain evidence="4">BL</strain>
    </source>
</reference>